<evidence type="ECO:0000256" key="1">
    <source>
        <dbReference type="SAM" id="Coils"/>
    </source>
</evidence>
<feature type="coiled-coil region" evidence="1">
    <location>
        <begin position="26"/>
        <end position="53"/>
    </location>
</feature>
<keyword evidence="2" id="KW-1185">Reference proteome</keyword>
<proteinExistence type="predicted"/>
<organism evidence="2 3">
    <name type="scientific">Romanomermis culicivorax</name>
    <name type="common">Nematode worm</name>
    <dbReference type="NCBI Taxonomy" id="13658"/>
    <lineage>
        <taxon>Eukaryota</taxon>
        <taxon>Metazoa</taxon>
        <taxon>Ecdysozoa</taxon>
        <taxon>Nematoda</taxon>
        <taxon>Enoplea</taxon>
        <taxon>Dorylaimia</taxon>
        <taxon>Mermithida</taxon>
        <taxon>Mermithoidea</taxon>
        <taxon>Mermithidae</taxon>
        <taxon>Romanomermis</taxon>
    </lineage>
</organism>
<evidence type="ECO:0000313" key="2">
    <source>
        <dbReference type="Proteomes" id="UP000887565"/>
    </source>
</evidence>
<keyword evidence="1" id="KW-0175">Coiled coil</keyword>
<evidence type="ECO:0000313" key="3">
    <source>
        <dbReference type="WBParaSite" id="nRc.2.0.1.t29457-RA"/>
    </source>
</evidence>
<dbReference type="WBParaSite" id="nRc.2.0.1.t29457-RA">
    <property type="protein sequence ID" value="nRc.2.0.1.t29457-RA"/>
    <property type="gene ID" value="nRc.2.0.1.g29457"/>
</dbReference>
<name>A0A915JUI3_ROMCU</name>
<dbReference type="Proteomes" id="UP000887565">
    <property type="component" value="Unplaced"/>
</dbReference>
<reference evidence="3" key="1">
    <citation type="submission" date="2022-11" db="UniProtKB">
        <authorList>
            <consortium name="WormBaseParasite"/>
        </authorList>
    </citation>
    <scope>IDENTIFICATION</scope>
</reference>
<dbReference type="AlphaFoldDB" id="A0A915JUI3"/>
<sequence length="150" mass="16994">MFSIEKNMPKNVKSKNSFTFNGWLRLRTLCKALRQTEDQLIQLKQQIDAKLKVAQQNIDKRSDVQASRTSIENVENFLEAKKCSVMTLSARLSLIRRRFGLLSRQKCSARSAAQGSYLLKCKLLPKSHAEICKLPLSISGVHLPGAENYV</sequence>
<accession>A0A915JUI3</accession>
<protein>
    <submittedName>
        <fullName evidence="3">Uncharacterized protein</fullName>
    </submittedName>
</protein>